<dbReference type="GO" id="GO:0016740">
    <property type="term" value="F:transferase activity"/>
    <property type="evidence" value="ECO:0007669"/>
    <property type="project" value="UniProtKB-KW"/>
</dbReference>
<feature type="domain" description="L,D-TPase catalytic" evidence="8">
    <location>
        <begin position="200"/>
        <end position="391"/>
    </location>
</feature>
<dbReference type="InterPro" id="IPR052905">
    <property type="entry name" value="LD-transpeptidase_YkuD-like"/>
</dbReference>
<dbReference type="SUPFAM" id="SSF47090">
    <property type="entry name" value="PGBD-like"/>
    <property type="match status" value="1"/>
</dbReference>
<keyword evidence="4 7" id="KW-0133">Cell shape</keyword>
<dbReference type="GO" id="GO:0008360">
    <property type="term" value="P:regulation of cell shape"/>
    <property type="evidence" value="ECO:0007669"/>
    <property type="project" value="UniProtKB-UniRule"/>
</dbReference>
<dbReference type="InterPro" id="IPR045380">
    <property type="entry name" value="LD_TPept_scaffold_dom"/>
</dbReference>
<dbReference type="PANTHER" id="PTHR41533:SF2">
    <property type="entry name" value="BLR7131 PROTEIN"/>
    <property type="match status" value="1"/>
</dbReference>
<dbReference type="Pfam" id="PF20142">
    <property type="entry name" value="Scaffold"/>
    <property type="match status" value="1"/>
</dbReference>
<keyword evidence="10" id="KW-1185">Reference proteome</keyword>
<dbReference type="GO" id="GO:0009252">
    <property type="term" value="P:peptidoglycan biosynthetic process"/>
    <property type="evidence" value="ECO:0007669"/>
    <property type="project" value="UniProtKB-UniPathway"/>
</dbReference>
<feature type="active site" description="Proton donor/acceptor" evidence="7">
    <location>
        <position position="332"/>
    </location>
</feature>
<evidence type="ECO:0000256" key="5">
    <source>
        <dbReference type="ARBA" id="ARBA00022984"/>
    </source>
</evidence>
<dbReference type="Gene3D" id="1.10.101.10">
    <property type="entry name" value="PGBD-like superfamily/PGBD"/>
    <property type="match status" value="1"/>
</dbReference>
<dbReference type="Gene3D" id="2.40.440.10">
    <property type="entry name" value="L,D-transpeptidase catalytic domain-like"/>
    <property type="match status" value="1"/>
</dbReference>
<organism evidence="9 10">
    <name type="scientific">Spongiibacter nanhainus</name>
    <dbReference type="NCBI Taxonomy" id="2794344"/>
    <lineage>
        <taxon>Bacteria</taxon>
        <taxon>Pseudomonadati</taxon>
        <taxon>Pseudomonadota</taxon>
        <taxon>Gammaproteobacteria</taxon>
        <taxon>Cellvibrionales</taxon>
        <taxon>Spongiibacteraceae</taxon>
        <taxon>Spongiibacter</taxon>
    </lineage>
</organism>
<evidence type="ECO:0000313" key="10">
    <source>
        <dbReference type="Proteomes" id="UP000596063"/>
    </source>
</evidence>
<dbReference type="InterPro" id="IPR036366">
    <property type="entry name" value="PGBDSf"/>
</dbReference>
<dbReference type="GO" id="GO:0071555">
    <property type="term" value="P:cell wall organization"/>
    <property type="evidence" value="ECO:0007669"/>
    <property type="project" value="UniProtKB-UniRule"/>
</dbReference>
<evidence type="ECO:0000256" key="4">
    <source>
        <dbReference type="ARBA" id="ARBA00022960"/>
    </source>
</evidence>
<name>A0A7T4QZS4_9GAMM</name>
<evidence type="ECO:0000256" key="6">
    <source>
        <dbReference type="ARBA" id="ARBA00023316"/>
    </source>
</evidence>
<dbReference type="KEGG" id="snan:I6N98_16025"/>
<evidence type="ECO:0000313" key="9">
    <source>
        <dbReference type="EMBL" id="QQD17829.1"/>
    </source>
</evidence>
<dbReference type="Pfam" id="PF03734">
    <property type="entry name" value="YkuD"/>
    <property type="match status" value="1"/>
</dbReference>
<dbReference type="SUPFAM" id="SSF141523">
    <property type="entry name" value="L,D-transpeptidase catalytic domain-like"/>
    <property type="match status" value="1"/>
</dbReference>
<protein>
    <submittedName>
        <fullName evidence="9">L,D-transpeptidase family protein</fullName>
    </submittedName>
</protein>
<dbReference type="EMBL" id="CP066167">
    <property type="protein sequence ID" value="QQD17829.1"/>
    <property type="molecule type" value="Genomic_DNA"/>
</dbReference>
<dbReference type="AlphaFoldDB" id="A0A7T4QZS4"/>
<dbReference type="PROSITE" id="PS52029">
    <property type="entry name" value="LD_TPASE"/>
    <property type="match status" value="1"/>
</dbReference>
<feature type="active site" description="Nucleophile" evidence="7">
    <location>
        <position position="351"/>
    </location>
</feature>
<dbReference type="Proteomes" id="UP000596063">
    <property type="component" value="Chromosome"/>
</dbReference>
<comment type="similarity">
    <text evidence="2">Belongs to the YkuD family.</text>
</comment>
<evidence type="ECO:0000256" key="3">
    <source>
        <dbReference type="ARBA" id="ARBA00022679"/>
    </source>
</evidence>
<dbReference type="InterPro" id="IPR005490">
    <property type="entry name" value="LD_TPept_cat_dom"/>
</dbReference>
<dbReference type="GO" id="GO:0004180">
    <property type="term" value="F:carboxypeptidase activity"/>
    <property type="evidence" value="ECO:0007669"/>
    <property type="project" value="UniProtKB-ARBA"/>
</dbReference>
<dbReference type="InterPro" id="IPR002477">
    <property type="entry name" value="Peptidoglycan-bd-like"/>
</dbReference>
<dbReference type="InterPro" id="IPR036365">
    <property type="entry name" value="PGBD-like_sf"/>
</dbReference>
<evidence type="ECO:0000256" key="1">
    <source>
        <dbReference type="ARBA" id="ARBA00004752"/>
    </source>
</evidence>
<dbReference type="Pfam" id="PF01471">
    <property type="entry name" value="PG_binding_1"/>
    <property type="match status" value="1"/>
</dbReference>
<dbReference type="PANTHER" id="PTHR41533">
    <property type="entry name" value="L,D-TRANSPEPTIDASE HI_1667-RELATED"/>
    <property type="match status" value="1"/>
</dbReference>
<gene>
    <name evidence="9" type="ORF">I6N98_16025</name>
</gene>
<evidence type="ECO:0000259" key="8">
    <source>
        <dbReference type="PROSITE" id="PS52029"/>
    </source>
</evidence>
<reference evidence="9 10" key="1">
    <citation type="submission" date="2020-12" db="EMBL/GenBank/DDBJ databases">
        <authorList>
            <person name="Shan Y."/>
        </authorList>
    </citation>
    <scope>NUCLEOTIDE SEQUENCE [LARGE SCALE GENOMIC DNA]</scope>
    <source>
        <strain evidence="10">csc3.9</strain>
    </source>
</reference>
<keyword evidence="3" id="KW-0808">Transferase</keyword>
<accession>A0A7T4QZS4</accession>
<comment type="pathway">
    <text evidence="1 7">Cell wall biogenesis; peptidoglycan biosynthesis.</text>
</comment>
<keyword evidence="5 7" id="KW-0573">Peptidoglycan synthesis</keyword>
<dbReference type="CDD" id="cd16913">
    <property type="entry name" value="YkuD_like"/>
    <property type="match status" value="1"/>
</dbReference>
<dbReference type="UniPathway" id="UPA00219"/>
<proteinExistence type="inferred from homology"/>
<keyword evidence="6 7" id="KW-0961">Cell wall biogenesis/degradation</keyword>
<evidence type="ECO:0000256" key="2">
    <source>
        <dbReference type="ARBA" id="ARBA00005992"/>
    </source>
</evidence>
<dbReference type="InterPro" id="IPR038063">
    <property type="entry name" value="Transpep_catalytic_dom"/>
</dbReference>
<sequence length="441" mass="50296">MEYHQQALLQASGAKRDILATDAYLALAGHLLGGKLNPISIEPTWTAKGRERDLVAYLHQALESDAVVESLTTLAPQQPRYQTLLEALERYRRALSLGGWEPIAAGPLLKPGMHSERVTALRNRLKAIDGSLQAEGDEHRYDSVLVSAVKRFQQRANLEPDGIVGPDTLAKLNLSPQDLIDKLRVNLERWRWLPEDLGRKHIRVNIANYHLETHEGKDIRAVHDVVVGRTYRQTPIFSASMSYLVLNPWWETPSKLARKDLLPKFQRDPSIVQSLGYQILDTQGKVVDPSNMNWNEYTESRFPFRVRQQPGPMNALGQVKFMFPNSHDVYLHDTPSRDLFSKTRRDFSSGCIRVRNPIDLVEWVIGPNPQWSRDKLENVLSSGKETTVKLTEKIPVHLLYWTVVADDDNDDIRFVADIYQRDQRVLLALNKLPDNKTAELP</sequence>
<evidence type="ECO:0000256" key="7">
    <source>
        <dbReference type="PROSITE-ProRule" id="PRU01373"/>
    </source>
</evidence>